<dbReference type="KEGG" id="orn:DV701_16430"/>
<evidence type="ECO:0000313" key="6">
    <source>
        <dbReference type="EMBL" id="AXH97487.1"/>
    </source>
</evidence>
<evidence type="ECO:0000313" key="7">
    <source>
        <dbReference type="Proteomes" id="UP000253790"/>
    </source>
</evidence>
<dbReference type="PANTHER" id="PTHR30055">
    <property type="entry name" value="HTH-TYPE TRANSCRIPTIONAL REGULATOR RUTR"/>
    <property type="match status" value="1"/>
</dbReference>
<evidence type="ECO:0000256" key="3">
    <source>
        <dbReference type="ARBA" id="ARBA00023163"/>
    </source>
</evidence>
<dbReference type="EMBL" id="CP031229">
    <property type="protein sequence ID" value="AXH97487.1"/>
    <property type="molecule type" value="Genomic_DNA"/>
</dbReference>
<accession>A0A345NR29</accession>
<feature type="domain" description="HTH tetR-type" evidence="5">
    <location>
        <begin position="15"/>
        <end position="75"/>
    </location>
</feature>
<keyword evidence="3" id="KW-0804">Transcription</keyword>
<keyword evidence="1" id="KW-0805">Transcription regulation</keyword>
<dbReference type="SUPFAM" id="SSF46689">
    <property type="entry name" value="Homeodomain-like"/>
    <property type="match status" value="1"/>
</dbReference>
<dbReference type="Gene3D" id="1.10.357.10">
    <property type="entry name" value="Tetracycline Repressor, domain 2"/>
    <property type="match status" value="1"/>
</dbReference>
<keyword evidence="2 4" id="KW-0238">DNA-binding</keyword>
<evidence type="ECO:0000256" key="1">
    <source>
        <dbReference type="ARBA" id="ARBA00023015"/>
    </source>
</evidence>
<dbReference type="OrthoDB" id="8688418at2"/>
<evidence type="ECO:0000256" key="4">
    <source>
        <dbReference type="PROSITE-ProRule" id="PRU00335"/>
    </source>
</evidence>
<dbReference type="PANTHER" id="PTHR30055:SF238">
    <property type="entry name" value="MYCOFACTOCIN BIOSYNTHESIS TRANSCRIPTIONAL REGULATOR MFTR-RELATED"/>
    <property type="match status" value="1"/>
</dbReference>
<dbReference type="PROSITE" id="PS50977">
    <property type="entry name" value="HTH_TETR_2"/>
    <property type="match status" value="1"/>
</dbReference>
<evidence type="ECO:0000256" key="2">
    <source>
        <dbReference type="ARBA" id="ARBA00023125"/>
    </source>
</evidence>
<keyword evidence="7" id="KW-1185">Reference proteome</keyword>
<dbReference type="RefSeq" id="WP_114929902.1">
    <property type="nucleotide sequence ID" value="NZ_CP031229.1"/>
</dbReference>
<sequence>MSAVPQPGRRELNKTRTREAVTEALLSLLVENPPDDVTVEQVAERAGISRRTFFNYYAGLAAVIGEVLRSYTDRLAEALPADALRRQPVAALRRLLRTAGLDLGFLTWLAALNCHGPAKEQAVLLERAVWTDLGGWFRDEISARLSAQVDPLYVATLADAVMSAFSAATEPWLAQLDGRVEVTEADADAFLEHVDRALGYLETGWTSTA</sequence>
<proteinExistence type="predicted"/>
<dbReference type="Pfam" id="PF00440">
    <property type="entry name" value="TetR_N"/>
    <property type="match status" value="1"/>
</dbReference>
<reference evidence="6 7" key="1">
    <citation type="submission" date="2018-07" db="EMBL/GenBank/DDBJ databases">
        <title>Complete genome sequencing of Ornithinimicrobium sp. AMA3305.</title>
        <authorList>
            <person name="Bae J.-W."/>
        </authorList>
    </citation>
    <scope>NUCLEOTIDE SEQUENCE [LARGE SCALE GENOMIC DNA]</scope>
    <source>
        <strain evidence="6 7">AMA3305</strain>
    </source>
</reference>
<organism evidence="6 7">
    <name type="scientific">Ornithinimicrobium avium</name>
    <dbReference type="NCBI Taxonomy" id="2283195"/>
    <lineage>
        <taxon>Bacteria</taxon>
        <taxon>Bacillati</taxon>
        <taxon>Actinomycetota</taxon>
        <taxon>Actinomycetes</taxon>
        <taxon>Micrococcales</taxon>
        <taxon>Ornithinimicrobiaceae</taxon>
        <taxon>Ornithinimicrobium</taxon>
    </lineage>
</organism>
<name>A0A345NR29_9MICO</name>
<dbReference type="Proteomes" id="UP000253790">
    <property type="component" value="Chromosome"/>
</dbReference>
<dbReference type="InterPro" id="IPR009057">
    <property type="entry name" value="Homeodomain-like_sf"/>
</dbReference>
<dbReference type="GO" id="GO:0003700">
    <property type="term" value="F:DNA-binding transcription factor activity"/>
    <property type="evidence" value="ECO:0007669"/>
    <property type="project" value="TreeGrafter"/>
</dbReference>
<dbReference type="InterPro" id="IPR001647">
    <property type="entry name" value="HTH_TetR"/>
</dbReference>
<evidence type="ECO:0000259" key="5">
    <source>
        <dbReference type="PROSITE" id="PS50977"/>
    </source>
</evidence>
<gene>
    <name evidence="6" type="ORF">DV701_16430</name>
</gene>
<dbReference type="AlphaFoldDB" id="A0A345NR29"/>
<feature type="DNA-binding region" description="H-T-H motif" evidence="4">
    <location>
        <begin position="38"/>
        <end position="57"/>
    </location>
</feature>
<dbReference type="InterPro" id="IPR050109">
    <property type="entry name" value="HTH-type_TetR-like_transc_reg"/>
</dbReference>
<dbReference type="GO" id="GO:0000976">
    <property type="term" value="F:transcription cis-regulatory region binding"/>
    <property type="evidence" value="ECO:0007669"/>
    <property type="project" value="TreeGrafter"/>
</dbReference>
<protein>
    <submittedName>
        <fullName evidence="6">TetR family transcriptional regulator</fullName>
    </submittedName>
</protein>